<keyword evidence="5" id="KW-1185">Reference proteome</keyword>
<dbReference type="SUPFAM" id="SSF47413">
    <property type="entry name" value="lambda repressor-like DNA-binding domains"/>
    <property type="match status" value="1"/>
</dbReference>
<dbReference type="EMBL" id="JAJNOC010000006">
    <property type="protein sequence ID" value="MCD2518251.1"/>
    <property type="molecule type" value="Genomic_DNA"/>
</dbReference>
<feature type="transmembrane region" description="Helical" evidence="2">
    <location>
        <begin position="98"/>
        <end position="116"/>
    </location>
</feature>
<keyword evidence="1" id="KW-0238">DNA-binding</keyword>
<dbReference type="SMART" id="SM00530">
    <property type="entry name" value="HTH_XRE"/>
    <property type="match status" value="1"/>
</dbReference>
<dbReference type="PANTHER" id="PTHR46797">
    <property type="entry name" value="HTH-TYPE TRANSCRIPTIONAL REGULATOR"/>
    <property type="match status" value="1"/>
</dbReference>
<name>A0ABS8QBC4_9BURK</name>
<feature type="domain" description="HTH cro/C1-type" evidence="3">
    <location>
        <begin position="7"/>
        <end position="61"/>
    </location>
</feature>
<keyword evidence="2" id="KW-0472">Membrane</keyword>
<accession>A0ABS8QBC4</accession>
<protein>
    <submittedName>
        <fullName evidence="4">Helix-turn-helix domain-containing protein</fullName>
    </submittedName>
</protein>
<dbReference type="Gene3D" id="1.10.260.40">
    <property type="entry name" value="lambda repressor-like DNA-binding domains"/>
    <property type="match status" value="1"/>
</dbReference>
<evidence type="ECO:0000313" key="4">
    <source>
        <dbReference type="EMBL" id="MCD2518251.1"/>
    </source>
</evidence>
<proteinExistence type="predicted"/>
<evidence type="ECO:0000259" key="3">
    <source>
        <dbReference type="PROSITE" id="PS50943"/>
    </source>
</evidence>
<dbReference type="PROSITE" id="PS50943">
    <property type="entry name" value="HTH_CROC1"/>
    <property type="match status" value="1"/>
</dbReference>
<gene>
    <name evidence="4" type="ORF">LQ564_18240</name>
</gene>
<keyword evidence="2" id="KW-0812">Transmembrane</keyword>
<dbReference type="InterPro" id="IPR001387">
    <property type="entry name" value="Cro/C1-type_HTH"/>
</dbReference>
<sequence length="247" mass="27623">MNFGERLRQVRTDKGLTQPQCAQMAGIEQSYLSKLENGKSVPSAEMFSTILAGIGMDEKTFLADVDREVLETTLRHIPAVSQFTTQVAVAQVNHGKRWLFGSAACWVLGFAMMLAANDGIFFSQWRYHYDSPGVIRAGEADNIFSTHREIVTLRQAAKVITDEEASRELADFESTRARPVSAEWPESRGAAYAEAADGGHRRFQLVRTEYVKAPGNVILNYLGGVVLFSGFVGLFIEWRLRRLKSKR</sequence>
<feature type="transmembrane region" description="Helical" evidence="2">
    <location>
        <begin position="218"/>
        <end position="238"/>
    </location>
</feature>
<evidence type="ECO:0000256" key="1">
    <source>
        <dbReference type="ARBA" id="ARBA00023125"/>
    </source>
</evidence>
<dbReference type="InterPro" id="IPR010982">
    <property type="entry name" value="Lambda_DNA-bd_dom_sf"/>
</dbReference>
<dbReference type="CDD" id="cd00093">
    <property type="entry name" value="HTH_XRE"/>
    <property type="match status" value="1"/>
</dbReference>
<dbReference type="Pfam" id="PF12844">
    <property type="entry name" value="HTH_19"/>
    <property type="match status" value="1"/>
</dbReference>
<dbReference type="PANTHER" id="PTHR46797:SF1">
    <property type="entry name" value="METHYLPHOSPHONATE SYNTHASE"/>
    <property type="match status" value="1"/>
</dbReference>
<dbReference type="Proteomes" id="UP001179361">
    <property type="component" value="Unassembled WGS sequence"/>
</dbReference>
<reference evidence="4" key="1">
    <citation type="submission" date="2021-11" db="EMBL/GenBank/DDBJ databases">
        <title>The complete genome of Massilia sp sp. G4R7.</title>
        <authorList>
            <person name="Liu L."/>
            <person name="Yue J."/>
            <person name="Yuan J."/>
            <person name="Yang F."/>
            <person name="Li L."/>
        </authorList>
    </citation>
    <scope>NUCLEOTIDE SEQUENCE</scope>
    <source>
        <strain evidence="4">G4R7</strain>
    </source>
</reference>
<evidence type="ECO:0000256" key="2">
    <source>
        <dbReference type="SAM" id="Phobius"/>
    </source>
</evidence>
<dbReference type="RefSeq" id="WP_231059537.1">
    <property type="nucleotide sequence ID" value="NZ_JAJNOC010000006.1"/>
</dbReference>
<organism evidence="4 5">
    <name type="scientific">Massilia phyllostachyos</name>
    <dbReference type="NCBI Taxonomy" id="2898585"/>
    <lineage>
        <taxon>Bacteria</taxon>
        <taxon>Pseudomonadati</taxon>
        <taxon>Pseudomonadota</taxon>
        <taxon>Betaproteobacteria</taxon>
        <taxon>Burkholderiales</taxon>
        <taxon>Oxalobacteraceae</taxon>
        <taxon>Telluria group</taxon>
        <taxon>Massilia</taxon>
    </lineage>
</organism>
<evidence type="ECO:0000313" key="5">
    <source>
        <dbReference type="Proteomes" id="UP001179361"/>
    </source>
</evidence>
<keyword evidence="2" id="KW-1133">Transmembrane helix</keyword>
<dbReference type="InterPro" id="IPR050807">
    <property type="entry name" value="TransReg_Diox_bact_type"/>
</dbReference>
<comment type="caution">
    <text evidence="4">The sequence shown here is derived from an EMBL/GenBank/DDBJ whole genome shotgun (WGS) entry which is preliminary data.</text>
</comment>